<protein>
    <submittedName>
        <fullName evidence="2">Uncharacterized protein</fullName>
    </submittedName>
</protein>
<dbReference type="Proteomes" id="UP000314294">
    <property type="component" value="Unassembled WGS sequence"/>
</dbReference>
<proteinExistence type="predicted"/>
<keyword evidence="3" id="KW-1185">Reference proteome</keyword>
<dbReference type="AlphaFoldDB" id="A0A4Z2IBM8"/>
<dbReference type="EMBL" id="SRLO01000111">
    <property type="protein sequence ID" value="TNN74754.1"/>
    <property type="molecule type" value="Genomic_DNA"/>
</dbReference>
<gene>
    <name evidence="2" type="ORF">EYF80_015072</name>
</gene>
<evidence type="ECO:0000256" key="1">
    <source>
        <dbReference type="SAM" id="MobiDB-lite"/>
    </source>
</evidence>
<evidence type="ECO:0000313" key="2">
    <source>
        <dbReference type="EMBL" id="TNN74754.1"/>
    </source>
</evidence>
<organism evidence="2 3">
    <name type="scientific">Liparis tanakae</name>
    <name type="common">Tanaka's snailfish</name>
    <dbReference type="NCBI Taxonomy" id="230148"/>
    <lineage>
        <taxon>Eukaryota</taxon>
        <taxon>Metazoa</taxon>
        <taxon>Chordata</taxon>
        <taxon>Craniata</taxon>
        <taxon>Vertebrata</taxon>
        <taxon>Euteleostomi</taxon>
        <taxon>Actinopterygii</taxon>
        <taxon>Neopterygii</taxon>
        <taxon>Teleostei</taxon>
        <taxon>Neoteleostei</taxon>
        <taxon>Acanthomorphata</taxon>
        <taxon>Eupercaria</taxon>
        <taxon>Perciformes</taxon>
        <taxon>Cottioidei</taxon>
        <taxon>Cottales</taxon>
        <taxon>Liparidae</taxon>
        <taxon>Liparis</taxon>
    </lineage>
</organism>
<name>A0A4Z2IBM8_9TELE</name>
<sequence length="131" mass="14162">MQTDRQHIEAGGASSGSKTDSGGPRVRINVHGNSSSVLLQTGGPALVECVAGTAAVSSPSPPNHVDGILRAHPPDHRIVLRLNIRHPSLLRRLEPRSMREHPRLSHQSGVKEMLRCSQTPQPVLPFQLIGR</sequence>
<comment type="caution">
    <text evidence="2">The sequence shown here is derived from an EMBL/GenBank/DDBJ whole genome shotgun (WGS) entry which is preliminary data.</text>
</comment>
<feature type="region of interest" description="Disordered" evidence="1">
    <location>
        <begin position="1"/>
        <end position="30"/>
    </location>
</feature>
<accession>A0A4Z2IBM8</accession>
<evidence type="ECO:0000313" key="3">
    <source>
        <dbReference type="Proteomes" id="UP000314294"/>
    </source>
</evidence>
<reference evidence="2 3" key="1">
    <citation type="submission" date="2019-03" db="EMBL/GenBank/DDBJ databases">
        <title>First draft genome of Liparis tanakae, snailfish: a comprehensive survey of snailfish specific genes.</title>
        <authorList>
            <person name="Kim W."/>
            <person name="Song I."/>
            <person name="Jeong J.-H."/>
            <person name="Kim D."/>
            <person name="Kim S."/>
            <person name="Ryu S."/>
            <person name="Song J.Y."/>
            <person name="Lee S.K."/>
        </authorList>
    </citation>
    <scope>NUCLEOTIDE SEQUENCE [LARGE SCALE GENOMIC DNA]</scope>
    <source>
        <tissue evidence="2">Muscle</tissue>
    </source>
</reference>